<dbReference type="KEGG" id="acs:100554148"/>
<dbReference type="AlphaFoldDB" id="G1K8N1"/>
<dbReference type="GO" id="GO:0015631">
    <property type="term" value="F:tubulin binding"/>
    <property type="evidence" value="ECO:0007669"/>
    <property type="project" value="InterPro"/>
</dbReference>
<comment type="similarity">
    <text evidence="2">Belongs to the TBCC family.</text>
</comment>
<evidence type="ECO:0000313" key="14">
    <source>
        <dbReference type="Proteomes" id="UP000001646"/>
    </source>
</evidence>
<comment type="subunit">
    <text evidence="7">Supercomplex made of cofactors A to E. Cofactors A and D function by capturing and stabilizing tubulin in a quasi-native conformation. Cofactor E binds to the cofactor D-tubulin complex; interaction with cofactor C then causes the release of tubulin polypeptides that are committed to the native state.</text>
</comment>
<dbReference type="InterPro" id="IPR016098">
    <property type="entry name" value="CAP/MinC_C"/>
</dbReference>
<dbReference type="GO" id="GO:0005737">
    <property type="term" value="C:cytoplasm"/>
    <property type="evidence" value="ECO:0000318"/>
    <property type="project" value="GO_Central"/>
</dbReference>
<evidence type="ECO:0000256" key="9">
    <source>
        <dbReference type="ARBA" id="ARBA00067872"/>
    </source>
</evidence>
<dbReference type="GeneID" id="100554148"/>
<evidence type="ECO:0000256" key="11">
    <source>
        <dbReference type="SAM" id="MobiDB-lite"/>
    </source>
</evidence>
<name>G1K8N1_ANOCA</name>
<dbReference type="InterPro" id="IPR017901">
    <property type="entry name" value="C-CAP_CF_C-like"/>
</dbReference>
<dbReference type="FunFam" id="2.160.20.70:FF:000007">
    <property type="entry name" value="tubulin-specific chaperone C"/>
    <property type="match status" value="1"/>
</dbReference>
<feature type="region of interest" description="Disordered" evidence="11">
    <location>
        <begin position="1"/>
        <end position="53"/>
    </location>
</feature>
<keyword evidence="5" id="KW-0007">Acetylation</keyword>
<dbReference type="InterPro" id="IPR031925">
    <property type="entry name" value="TBCC_N"/>
</dbReference>
<dbReference type="eggNOG" id="KOG2512">
    <property type="taxonomic scope" value="Eukaryota"/>
</dbReference>
<evidence type="ECO:0000256" key="3">
    <source>
        <dbReference type="ARBA" id="ARBA00022490"/>
    </source>
</evidence>
<feature type="region of interest" description="Disordered" evidence="11">
    <location>
        <begin position="139"/>
        <end position="176"/>
    </location>
</feature>
<reference evidence="13 14" key="1">
    <citation type="submission" date="2009-12" db="EMBL/GenBank/DDBJ databases">
        <title>The Genome Sequence of Anolis carolinensis (Green Anole Lizard).</title>
        <authorList>
            <consortium name="The Genome Sequencing Platform"/>
            <person name="Di Palma F."/>
            <person name="Alfoldi J."/>
            <person name="Heiman D."/>
            <person name="Young S."/>
            <person name="Grabherr M."/>
            <person name="Johnson J."/>
            <person name="Lander E.S."/>
            <person name="Lindblad-Toh K."/>
        </authorList>
    </citation>
    <scope>NUCLEOTIDE SEQUENCE [LARGE SCALE GENOMIC DNA]</scope>
    <source>
        <strain evidence="13 14">JBL SC #1</strain>
    </source>
</reference>
<dbReference type="GO" id="GO:0007021">
    <property type="term" value="P:tubulin complex assembly"/>
    <property type="evidence" value="ECO:0000318"/>
    <property type="project" value="GO_Central"/>
</dbReference>
<dbReference type="InterPro" id="IPR038397">
    <property type="entry name" value="TBCC_N_sf"/>
</dbReference>
<dbReference type="Ensembl" id="ENSACAT00000000638.2">
    <property type="protein sequence ID" value="ENSACAP00000000618.2"/>
    <property type="gene ID" value="ENSACAG00000000725.2"/>
</dbReference>
<dbReference type="Gene3D" id="1.20.58.1250">
    <property type="entry name" value="Tubulin Binding Cofactor C, N-terminal domain"/>
    <property type="match status" value="1"/>
</dbReference>
<keyword evidence="6" id="KW-0143">Chaperone</keyword>
<reference evidence="13" key="2">
    <citation type="submission" date="2025-08" db="UniProtKB">
        <authorList>
            <consortium name="Ensembl"/>
        </authorList>
    </citation>
    <scope>IDENTIFICATION</scope>
</reference>
<gene>
    <name evidence="13" type="primary">TBCC</name>
</gene>
<dbReference type="OrthoDB" id="194775at2759"/>
<dbReference type="Gene3D" id="2.160.20.70">
    <property type="match status" value="1"/>
</dbReference>
<reference evidence="13" key="3">
    <citation type="submission" date="2025-09" db="UniProtKB">
        <authorList>
            <consortium name="Ensembl"/>
        </authorList>
    </citation>
    <scope>IDENTIFICATION</scope>
</reference>
<evidence type="ECO:0000256" key="8">
    <source>
        <dbReference type="ARBA" id="ARBA00058607"/>
    </source>
</evidence>
<evidence type="ECO:0000256" key="4">
    <source>
        <dbReference type="ARBA" id="ARBA00022553"/>
    </source>
</evidence>
<evidence type="ECO:0000256" key="5">
    <source>
        <dbReference type="ARBA" id="ARBA00022990"/>
    </source>
</evidence>
<dbReference type="HOGENOM" id="CLU_032612_2_1_1"/>
<keyword evidence="14" id="KW-1185">Reference proteome</keyword>
<dbReference type="InterPro" id="IPR012945">
    <property type="entry name" value="Tubulin-bd_cofactor_C_dom"/>
</dbReference>
<evidence type="ECO:0000313" key="13">
    <source>
        <dbReference type="Ensembl" id="ENSACAP00000000618.2"/>
    </source>
</evidence>
<organism evidence="13 14">
    <name type="scientific">Anolis carolinensis</name>
    <name type="common">Green anole</name>
    <name type="synonym">American chameleon</name>
    <dbReference type="NCBI Taxonomy" id="28377"/>
    <lineage>
        <taxon>Eukaryota</taxon>
        <taxon>Metazoa</taxon>
        <taxon>Chordata</taxon>
        <taxon>Craniata</taxon>
        <taxon>Vertebrata</taxon>
        <taxon>Euteleostomi</taxon>
        <taxon>Lepidosauria</taxon>
        <taxon>Squamata</taxon>
        <taxon>Bifurcata</taxon>
        <taxon>Unidentata</taxon>
        <taxon>Episquamata</taxon>
        <taxon>Toxicofera</taxon>
        <taxon>Iguania</taxon>
        <taxon>Dactyloidae</taxon>
        <taxon>Anolis</taxon>
    </lineage>
</organism>
<comment type="subcellular location">
    <subcellularLocation>
        <location evidence="1">Cytoplasm</location>
    </subcellularLocation>
</comment>
<dbReference type="Pfam" id="PF07986">
    <property type="entry name" value="TBCC"/>
    <property type="match status" value="1"/>
</dbReference>
<dbReference type="PANTHER" id="PTHR15139">
    <property type="entry name" value="TUBULIN FOLDING COFACTOR C"/>
    <property type="match status" value="1"/>
</dbReference>
<sequence length="333" mass="37259">MEAASEGTLPATNGGGSGPVPAVPERLQQRDAERREEAERRRRAREAQTVQEEQSDVFAAAFAREQAAIEALLRPGGEAEAVAEAGERLQALQRSLTDSVRFLAPYEVRRAQAALQGLQGALSERRLQLQPQKRFAFKKALKKEPAPRRTPPEQEPDPEKEVPPAAFQPGCGFSDAEDQELQMGPQELLQKDVILSQLSRCRVRLRGNPNTLLVRHCRDCIVLCGPVSTSARVDNCSGCTLALACQQLRTNRTTDTSFYLHVTSKAMLEECKGIRFAPYPWSYEGLEADYETSGLDRSRNHWSQVDDFDWLARDEASPNWSIIPEKDRVTDWN</sequence>
<dbReference type="SMART" id="SM00673">
    <property type="entry name" value="CARP"/>
    <property type="match status" value="2"/>
</dbReference>
<evidence type="ECO:0000256" key="1">
    <source>
        <dbReference type="ARBA" id="ARBA00004496"/>
    </source>
</evidence>
<feature type="domain" description="C-CAP/cofactor C-like" evidence="12">
    <location>
        <begin position="163"/>
        <end position="310"/>
    </location>
</feature>
<feature type="compositionally biased region" description="Basic and acidic residues" evidence="11">
    <location>
        <begin position="142"/>
        <end position="162"/>
    </location>
</feature>
<dbReference type="OMA" id="YFQHEIT"/>
<accession>G1K8N1</accession>
<dbReference type="PROSITE" id="PS51329">
    <property type="entry name" value="C_CAP_COFACTOR_C"/>
    <property type="match status" value="1"/>
</dbReference>
<dbReference type="GO" id="GO:0007023">
    <property type="term" value="P:post-chaperonin tubulin folding pathway"/>
    <property type="evidence" value="ECO:0007669"/>
    <property type="project" value="Ensembl"/>
</dbReference>
<dbReference type="GeneTree" id="ENSGT00940000162058"/>
<dbReference type="PANTHER" id="PTHR15139:SF0">
    <property type="entry name" value="TUBULIN-SPECIFIC CHAPERONE C"/>
    <property type="match status" value="1"/>
</dbReference>
<keyword evidence="4" id="KW-0597">Phosphoprotein</keyword>
<evidence type="ECO:0000256" key="10">
    <source>
        <dbReference type="ARBA" id="ARBA00079876"/>
    </source>
</evidence>
<dbReference type="STRING" id="28377.ENSACAP00000000618"/>
<dbReference type="GO" id="GO:0005783">
    <property type="term" value="C:endoplasmic reticulum"/>
    <property type="evidence" value="ECO:0007669"/>
    <property type="project" value="Ensembl"/>
</dbReference>
<dbReference type="InterPro" id="IPR006599">
    <property type="entry name" value="CARP_motif"/>
</dbReference>
<dbReference type="InterPro" id="IPR027684">
    <property type="entry name" value="TBCC"/>
</dbReference>
<dbReference type="GO" id="GO:0006457">
    <property type="term" value="P:protein folding"/>
    <property type="evidence" value="ECO:0000318"/>
    <property type="project" value="GO_Central"/>
</dbReference>
<proteinExistence type="inferred from homology"/>
<evidence type="ECO:0000256" key="7">
    <source>
        <dbReference type="ARBA" id="ARBA00026055"/>
    </source>
</evidence>
<dbReference type="Pfam" id="PF16752">
    <property type="entry name" value="TBCC_N"/>
    <property type="match status" value="1"/>
</dbReference>
<dbReference type="GO" id="GO:0032391">
    <property type="term" value="C:photoreceptor connecting cilium"/>
    <property type="evidence" value="ECO:0007669"/>
    <property type="project" value="Ensembl"/>
</dbReference>
<dbReference type="GO" id="GO:0005829">
    <property type="term" value="C:cytosol"/>
    <property type="evidence" value="ECO:0007669"/>
    <property type="project" value="Ensembl"/>
</dbReference>
<evidence type="ECO:0000259" key="12">
    <source>
        <dbReference type="PROSITE" id="PS51329"/>
    </source>
</evidence>
<dbReference type="Bgee" id="ENSACAG00000000725">
    <property type="expression patterns" value="Expressed in lung and 13 other cell types or tissues"/>
</dbReference>
<dbReference type="RefSeq" id="XP_062827699.1">
    <property type="nucleotide sequence ID" value="XM_062971629.1"/>
</dbReference>
<protein>
    <recommendedName>
        <fullName evidence="9">Tubulin-specific chaperone C</fullName>
    </recommendedName>
    <alternativeName>
        <fullName evidence="10">Tubulin-folding cofactor C</fullName>
    </alternativeName>
</protein>
<dbReference type="InParanoid" id="G1K8N1"/>
<dbReference type="FunFam" id="1.20.58.1250:FF:000001">
    <property type="entry name" value="Tubulin-specific chaperone C"/>
    <property type="match status" value="1"/>
</dbReference>
<keyword evidence="3" id="KW-0963">Cytoplasm</keyword>
<feature type="compositionally biased region" description="Basic and acidic residues" evidence="11">
    <location>
        <begin position="27"/>
        <end position="40"/>
    </location>
</feature>
<evidence type="ECO:0000256" key="6">
    <source>
        <dbReference type="ARBA" id="ARBA00023186"/>
    </source>
</evidence>
<dbReference type="GO" id="GO:0003924">
    <property type="term" value="F:GTPase activity"/>
    <property type="evidence" value="ECO:0007669"/>
    <property type="project" value="Ensembl"/>
</dbReference>
<comment type="function">
    <text evidence="8">Tubulin-folding protein; involved in the final step of the tubulin folding pathway.</text>
</comment>
<evidence type="ECO:0000256" key="2">
    <source>
        <dbReference type="ARBA" id="ARBA00008848"/>
    </source>
</evidence>
<dbReference type="Proteomes" id="UP000001646">
    <property type="component" value="Chromosome 1"/>
</dbReference>